<protein>
    <recommendedName>
        <fullName evidence="4">Baseplate protein J-like domain-containing protein</fullName>
    </recommendedName>
</protein>
<feature type="compositionally biased region" description="Basic and acidic residues" evidence="1">
    <location>
        <begin position="1201"/>
        <end position="1212"/>
    </location>
</feature>
<feature type="region of interest" description="Disordered" evidence="1">
    <location>
        <begin position="1187"/>
        <end position="1226"/>
    </location>
</feature>
<gene>
    <name evidence="2" type="ORF">Q4Q35_04020</name>
</gene>
<keyword evidence="3" id="KW-1185">Reference proteome</keyword>
<feature type="region of interest" description="Disordered" evidence="1">
    <location>
        <begin position="141"/>
        <end position="166"/>
    </location>
</feature>
<evidence type="ECO:0000313" key="2">
    <source>
        <dbReference type="EMBL" id="MDO5968965.1"/>
    </source>
</evidence>
<evidence type="ECO:0000256" key="1">
    <source>
        <dbReference type="SAM" id="MobiDB-lite"/>
    </source>
</evidence>
<evidence type="ECO:0008006" key="4">
    <source>
        <dbReference type="Google" id="ProtNLM"/>
    </source>
</evidence>
<proteinExistence type="predicted"/>
<evidence type="ECO:0000313" key="3">
    <source>
        <dbReference type="Proteomes" id="UP001176883"/>
    </source>
</evidence>
<reference evidence="2" key="1">
    <citation type="submission" date="2023-07" db="EMBL/GenBank/DDBJ databases">
        <title>Two novel species in the genus Flavivirga.</title>
        <authorList>
            <person name="Kwon K."/>
        </authorList>
    </citation>
    <scope>NUCLEOTIDE SEQUENCE</scope>
    <source>
        <strain evidence="2">KCTC 52353</strain>
    </source>
</reference>
<dbReference type="Proteomes" id="UP001176883">
    <property type="component" value="Unassembled WGS sequence"/>
</dbReference>
<comment type="caution">
    <text evidence="2">The sequence shown here is derived from an EMBL/GenBank/DDBJ whole genome shotgun (WGS) entry which is preliminary data.</text>
</comment>
<accession>A0ABT8W767</accession>
<dbReference type="EMBL" id="JAUOEK010000056">
    <property type="protein sequence ID" value="MDO5968965.1"/>
    <property type="molecule type" value="Genomic_DNA"/>
</dbReference>
<sequence>MIERRTGTIQSQRINDDLLNQKFKIDDRSFEDLLGYMISYLGHINFYNIDNTLDGNWQAFIRNASVMSMVKIIKEPLDSLIVSETPLDTMNTLLDWYAKIEEWHINLTHLKEDVLASKIGNILFDILKPKKETILNAVTSLKQEQEGTSPRMLGAPNPDNPDRTALEEDNKNAAVNLDQTVNTFKELIIHIQDFTKNYLKAYLFARNDHAPNNAMYITFALLYKKIQEELNKLSQSHLDFYYKDILQQTLRKGKPTQAIICFNVDPKIKNVFIPQGTLFSAGKLFESKKAILFETDKPVVVSPIVLESAQTLFFNKNPFIEIGTDGTIISNIIKNNLVNKGKKIEDAENWSLFGANKNTLINSGITKKTITNIGFMIGSPVLFLEEGKRQVTITFRFEEDTSKNVFWKLVNQIVINDKMSLDTVFNMVFENTFIISYTSTKGWEAITSYNLVFDETTNDFGISFILENTAPPLTTLITEEKNSAWPMVRVLFDEYAPIYAYSFFKGVNLESVTIDVKVTGVKNLSVYNNIGKMPLTKSFDLFGPLPSVGDYLMVGKSELFKKELISLNIHIDWANAPEDYGGFDTYYQEYDEVFTNDSFKIEVRALSNGYWFPEAGHPLEKLNLYSTEPCTTPEGYDSVILSKDRSIALSDLEPYKLSRDYRLQDPIKYDIHTQNGFLKLTLSNPQHAFGQKAYQKSYTKIVTYNARNKEDAPLPNKPFIPKVKEVQLDYTAKDVIYFDNTAPNDESSGKITGDYMHITPSGIRKVVDDTQVFLNTMVTDYEGEGYLYVELSGVQPNSNITLFFDLLNDNPLHNEKSNNIVYQYKASGSWVTLTEKYIISDSTYQFTKSGIVELQLPDYAQINEDKICELRFMAIHDAYVYPVINGIYPNALMATCTSEDNQVIGKCIEAKQITKSVVKIAGLKQIMQPAASFGGETPGTPELFYTEVSERLRHKDRAVSLWDYEHLILQYFHDVIAAKCTNLDKNFKSQAGKVTLVVLSKQWTYQNHQYFNTNDLIKMTQFLQRRANSFIKIKVQNPVIEWLLVNCVVEFYVEDDSGYYMTELNTVINDYLSPLSKISTSRTKGIGTEIVPIMLMSHIENLPYIKSVRRLDIEHIVEDGLNDFTMKIHEKNNEIKPTTPWSILAPKLKHNIFLPSILEEGTIVEIETQNLQIGVDYIIAANDVLIEPEGGDEPPTTEQVTEDKTKQEDTKASKPKLNTILTFKTE</sequence>
<organism evidence="2 3">
    <name type="scientific">Flavivirga aquimarina</name>
    <dbReference type="NCBI Taxonomy" id="2027862"/>
    <lineage>
        <taxon>Bacteria</taxon>
        <taxon>Pseudomonadati</taxon>
        <taxon>Bacteroidota</taxon>
        <taxon>Flavobacteriia</taxon>
        <taxon>Flavobacteriales</taxon>
        <taxon>Flavobacteriaceae</taxon>
        <taxon>Flavivirga</taxon>
    </lineage>
</organism>
<name>A0ABT8W767_9FLAO</name>
<dbReference type="RefSeq" id="WP_303276650.1">
    <property type="nucleotide sequence ID" value="NZ_JAUOEK010000056.1"/>
</dbReference>